<dbReference type="EMBL" id="QRNB01000018">
    <property type="protein sequence ID" value="RHK11317.1"/>
    <property type="molecule type" value="Genomic_DNA"/>
</dbReference>
<proteinExistence type="predicted"/>
<comment type="caution">
    <text evidence="1">The sequence shown here is derived from an EMBL/GenBank/DDBJ whole genome shotgun (WGS) entry which is preliminary data.</text>
</comment>
<dbReference type="Proteomes" id="UP000286211">
    <property type="component" value="Unassembled WGS sequence"/>
</dbReference>
<gene>
    <name evidence="1" type="ORF">DW079_04995</name>
</gene>
<evidence type="ECO:0000313" key="1">
    <source>
        <dbReference type="EMBL" id="RHK11317.1"/>
    </source>
</evidence>
<reference evidence="1 2" key="1">
    <citation type="submission" date="2018-08" db="EMBL/GenBank/DDBJ databases">
        <title>A genome reference for cultivated species of the human gut microbiota.</title>
        <authorList>
            <person name="Zou Y."/>
            <person name="Xue W."/>
            <person name="Luo G."/>
        </authorList>
    </citation>
    <scope>NUCLEOTIDE SEQUENCE [LARGE SCALE GENOMIC DNA]</scope>
    <source>
        <strain evidence="1 2">AF46-2NS</strain>
    </source>
</reference>
<evidence type="ECO:0000313" key="2">
    <source>
        <dbReference type="Proteomes" id="UP000286211"/>
    </source>
</evidence>
<protein>
    <submittedName>
        <fullName evidence="1">Uncharacterized protein</fullName>
    </submittedName>
</protein>
<organism evidence="1 2">
    <name type="scientific">Segatella copri</name>
    <dbReference type="NCBI Taxonomy" id="165179"/>
    <lineage>
        <taxon>Bacteria</taxon>
        <taxon>Pseudomonadati</taxon>
        <taxon>Bacteroidota</taxon>
        <taxon>Bacteroidia</taxon>
        <taxon>Bacteroidales</taxon>
        <taxon>Prevotellaceae</taxon>
        <taxon>Segatella</taxon>
    </lineage>
</organism>
<name>A0A3R6IMC9_9BACT</name>
<sequence>MWDGNRIYYRLYLYDGVVLLLDDRSRLGQFQFQLVGHSAFQRFAESVIAEHAPFRMLDGEQFGAFRKIEPDFAHFIFSRYDSERGGEGKVGGCFYLHQGARFIVEVAHGGDKGTHVVGQQAETCYRKFLCLNGC</sequence>
<accession>A0A3R6IMC9</accession>
<dbReference type="AlphaFoldDB" id="A0A3R6IMC9"/>